<keyword evidence="9 15" id="KW-0862">Zinc</keyword>
<evidence type="ECO:0000256" key="9">
    <source>
        <dbReference type="ARBA" id="ARBA00022833"/>
    </source>
</evidence>
<reference evidence="18" key="1">
    <citation type="journal article" date="2017" name="bioRxiv">
        <title>Comparative analysis of the genomes of Stylophora pistillata and Acropora digitifera provides evidence for extensive differences between species of corals.</title>
        <authorList>
            <person name="Voolstra C.R."/>
            <person name="Li Y."/>
            <person name="Liew Y.J."/>
            <person name="Baumgarten S."/>
            <person name="Zoccola D."/>
            <person name="Flot J.-F."/>
            <person name="Tambutte S."/>
            <person name="Allemand D."/>
            <person name="Aranda M."/>
        </authorList>
    </citation>
    <scope>NUCLEOTIDE SEQUENCE [LARGE SCALE GENOMIC DNA]</scope>
</reference>
<keyword evidence="8" id="KW-0378">Hydrolase</keyword>
<feature type="binding site" evidence="15">
    <location>
        <position position="359"/>
    </location>
    <ligand>
        <name>Zn(2+)</name>
        <dbReference type="ChEBI" id="CHEBI:29105"/>
        <label>2</label>
    </ligand>
</feature>
<evidence type="ECO:0000256" key="12">
    <source>
        <dbReference type="ARBA" id="ARBA00023180"/>
    </source>
</evidence>
<evidence type="ECO:0000256" key="15">
    <source>
        <dbReference type="PIRSR" id="PIRSR601952-2"/>
    </source>
</evidence>
<dbReference type="SUPFAM" id="SSF53649">
    <property type="entry name" value="Alkaline phosphatase-like"/>
    <property type="match status" value="1"/>
</dbReference>
<keyword evidence="5" id="KW-0597">Phosphoprotein</keyword>
<evidence type="ECO:0000256" key="16">
    <source>
        <dbReference type="RuleBase" id="RU003946"/>
    </source>
</evidence>
<feature type="active site" description="Phosphoserine intermediate" evidence="14">
    <location>
        <position position="126"/>
    </location>
</feature>
<dbReference type="STRING" id="50429.A0A2B4S0K5"/>
<keyword evidence="10 15" id="KW-0460">Magnesium</keyword>
<keyword evidence="11" id="KW-0472">Membrane</keyword>
<dbReference type="GO" id="GO:0046872">
    <property type="term" value="F:metal ion binding"/>
    <property type="evidence" value="ECO:0007669"/>
    <property type="project" value="UniProtKB-KW"/>
</dbReference>
<evidence type="ECO:0000313" key="18">
    <source>
        <dbReference type="Proteomes" id="UP000225706"/>
    </source>
</evidence>
<keyword evidence="13" id="KW-0449">Lipoprotein</keyword>
<feature type="binding site" evidence="15">
    <location>
        <position position="397"/>
    </location>
    <ligand>
        <name>Zn(2+)</name>
        <dbReference type="ChEBI" id="CHEBI:29105"/>
        <label>2</label>
    </ligand>
</feature>
<organism evidence="17 18">
    <name type="scientific">Stylophora pistillata</name>
    <name type="common">Smooth cauliflower coral</name>
    <dbReference type="NCBI Taxonomy" id="50429"/>
    <lineage>
        <taxon>Eukaryota</taxon>
        <taxon>Metazoa</taxon>
        <taxon>Cnidaria</taxon>
        <taxon>Anthozoa</taxon>
        <taxon>Hexacorallia</taxon>
        <taxon>Scleractinia</taxon>
        <taxon>Astrocoeniina</taxon>
        <taxon>Pocilloporidae</taxon>
        <taxon>Stylophora</taxon>
    </lineage>
</organism>
<keyword evidence="18" id="KW-1185">Reference proteome</keyword>
<feature type="binding site" evidence="15">
    <location>
        <position position="350"/>
    </location>
    <ligand>
        <name>Mg(2+)</name>
        <dbReference type="ChEBI" id="CHEBI:18420"/>
    </ligand>
</feature>
<dbReference type="OrthoDB" id="5818554at2759"/>
<comment type="caution">
    <text evidence="17">The sequence shown here is derived from an EMBL/GenBank/DDBJ whole genome shotgun (WGS) entry which is preliminary data.</text>
</comment>
<feature type="binding site" evidence="15">
    <location>
        <position position="75"/>
    </location>
    <ligand>
        <name>Mg(2+)</name>
        <dbReference type="ChEBI" id="CHEBI:18420"/>
    </ligand>
</feature>
<dbReference type="Proteomes" id="UP000225706">
    <property type="component" value="Unassembled WGS sequence"/>
</dbReference>
<sequence length="555" mass="60646">MRVSSEAPLVMAFMLILTSDENGSKLTSFQGVNGDIFANQDENAWYEQGVKLIKDNVKVKPNTDTAKSAVLFLGDGMGISTVTAARIFDGQQKNMEYGEENVLSWEVFPWTALVKTYTVDMQGTDSASSATAFLNGIKTNGGVVGVDETVRRGYCETLTEKSKVVSILTLAERAGMSTGVVTTTRATHATPASSYAHSVDRGWESDKDLNSKVKDDGSNCKDIATQLVEYSHGNGIEVVFAGGRREFMHKNQSDPEYPDKKGDRQDNKDLIKQWLEKYPGSHYVWNKTAFDKIDPNKVNRVLGLFEPSHMQYESDRTASDTLGEPSIAEMTEKAIKILQKNPKGYFLLVEGGRIDHAHHDGSAYNALHEAVAFNKAVQTANDIVQKDDTLITVTADHSHVFTIGGYTKRGNPVLGVQVNVDGKEANDSFGKAYTALGYFDGPGGLNGSRPDMRGVKTDAKDFLQQATVLLDYESHASEDVGVYADGPGAYLFHGVVEQPYVFHVMDHALCLSESKQDTCDKQVSRGGPIPKSGGNSLSMPMAMFGLFIVAVRIFH</sequence>
<accession>A0A2B4S0K5</accession>
<keyword evidence="4" id="KW-1003">Cell membrane</keyword>
<dbReference type="EMBL" id="LSMT01000224">
    <property type="protein sequence ID" value="PFX22946.1"/>
    <property type="molecule type" value="Genomic_DNA"/>
</dbReference>
<proteinExistence type="inferred from homology"/>
<name>A0A2B4S0K5_STYPI</name>
<keyword evidence="12" id="KW-0325">Glycoprotein</keyword>
<dbReference type="GO" id="GO:0098552">
    <property type="term" value="C:side of membrane"/>
    <property type="evidence" value="ECO:0007669"/>
    <property type="project" value="UniProtKB-KW"/>
</dbReference>
<gene>
    <name evidence="17" type="primary">ALPL</name>
    <name evidence="17" type="ORF">AWC38_SpisGene12532</name>
</gene>
<feature type="binding site" evidence="15">
    <location>
        <position position="396"/>
    </location>
    <ligand>
        <name>Zn(2+)</name>
        <dbReference type="ChEBI" id="CHEBI:29105"/>
        <label>2</label>
    </ligand>
</feature>
<evidence type="ECO:0000256" key="11">
    <source>
        <dbReference type="ARBA" id="ARBA00023136"/>
    </source>
</evidence>
<dbReference type="AlphaFoldDB" id="A0A2B4S0K5"/>
<dbReference type="CDD" id="cd16012">
    <property type="entry name" value="ALP"/>
    <property type="match status" value="1"/>
</dbReference>
<evidence type="ECO:0000256" key="8">
    <source>
        <dbReference type="ARBA" id="ARBA00022801"/>
    </source>
</evidence>
<feature type="binding site" evidence="15">
    <location>
        <position position="188"/>
    </location>
    <ligand>
        <name>Mg(2+)</name>
        <dbReference type="ChEBI" id="CHEBI:18420"/>
    </ligand>
</feature>
<keyword evidence="6" id="KW-0336">GPI-anchor</keyword>
<dbReference type="GO" id="GO:0004035">
    <property type="term" value="F:alkaline phosphatase activity"/>
    <property type="evidence" value="ECO:0007669"/>
    <property type="project" value="UniProtKB-EC"/>
</dbReference>
<dbReference type="InterPro" id="IPR001952">
    <property type="entry name" value="Alkaline_phosphatase"/>
</dbReference>
<dbReference type="SMART" id="SM00098">
    <property type="entry name" value="alkPPc"/>
    <property type="match status" value="1"/>
</dbReference>
<evidence type="ECO:0000256" key="6">
    <source>
        <dbReference type="ARBA" id="ARBA00022622"/>
    </source>
</evidence>
<evidence type="ECO:0000256" key="3">
    <source>
        <dbReference type="ARBA" id="ARBA00012647"/>
    </source>
</evidence>
<evidence type="ECO:0000256" key="10">
    <source>
        <dbReference type="ARBA" id="ARBA00022842"/>
    </source>
</evidence>
<dbReference type="PANTHER" id="PTHR11596">
    <property type="entry name" value="ALKALINE PHOSPHATASE"/>
    <property type="match status" value="1"/>
</dbReference>
<dbReference type="InterPro" id="IPR017850">
    <property type="entry name" value="Alkaline_phosphatase_core_sf"/>
</dbReference>
<feature type="binding site" evidence="15">
    <location>
        <position position="190"/>
    </location>
    <ligand>
        <name>Mg(2+)</name>
        <dbReference type="ChEBI" id="CHEBI:18420"/>
    </ligand>
</feature>
<comment type="subcellular location">
    <subcellularLocation>
        <location evidence="1">Cell membrane</location>
        <topology evidence="1">Lipid-anchor</topology>
        <topology evidence="1">GPI-anchor</topology>
    </subcellularLocation>
</comment>
<feature type="binding site" evidence="15">
    <location>
        <position position="75"/>
    </location>
    <ligand>
        <name>Zn(2+)</name>
        <dbReference type="ChEBI" id="CHEBI:29105"/>
        <label>2</label>
    </ligand>
</feature>
<comment type="similarity">
    <text evidence="2 16">Belongs to the alkaline phosphatase family.</text>
</comment>
<evidence type="ECO:0000313" key="17">
    <source>
        <dbReference type="EMBL" id="PFX22946.1"/>
    </source>
</evidence>
<evidence type="ECO:0000256" key="5">
    <source>
        <dbReference type="ARBA" id="ARBA00022553"/>
    </source>
</evidence>
<evidence type="ECO:0000256" key="1">
    <source>
        <dbReference type="ARBA" id="ARBA00004609"/>
    </source>
</evidence>
<dbReference type="EC" id="3.1.3.1" evidence="3"/>
<evidence type="ECO:0000256" key="13">
    <source>
        <dbReference type="ARBA" id="ARBA00023288"/>
    </source>
</evidence>
<comment type="cofactor">
    <cofactor evidence="15">
        <name>Zn(2+)</name>
        <dbReference type="ChEBI" id="CHEBI:29105"/>
    </cofactor>
    <text evidence="15">Binds 2 Zn(2+) ions.</text>
</comment>
<feature type="binding site" evidence="15">
    <location>
        <position position="355"/>
    </location>
    <ligand>
        <name>Zn(2+)</name>
        <dbReference type="ChEBI" id="CHEBI:29105"/>
        <label>2</label>
    </ligand>
</feature>
<dbReference type="FunFam" id="3.40.720.10:FF:000008">
    <property type="entry name" value="Alkaline phosphatase"/>
    <property type="match status" value="1"/>
</dbReference>
<dbReference type="Pfam" id="PF00245">
    <property type="entry name" value="Alk_phosphatase"/>
    <property type="match status" value="1"/>
</dbReference>
<dbReference type="GO" id="GO:0005886">
    <property type="term" value="C:plasma membrane"/>
    <property type="evidence" value="ECO:0007669"/>
    <property type="project" value="UniProtKB-SubCell"/>
</dbReference>
<keyword evidence="7 15" id="KW-0479">Metal-binding</keyword>
<evidence type="ECO:0000256" key="4">
    <source>
        <dbReference type="ARBA" id="ARBA00022475"/>
    </source>
</evidence>
<evidence type="ECO:0000256" key="2">
    <source>
        <dbReference type="ARBA" id="ARBA00005984"/>
    </source>
</evidence>
<feature type="binding site" evidence="15">
    <location>
        <position position="475"/>
    </location>
    <ligand>
        <name>Zn(2+)</name>
        <dbReference type="ChEBI" id="CHEBI:29105"/>
        <label>2</label>
    </ligand>
</feature>
<evidence type="ECO:0000256" key="14">
    <source>
        <dbReference type="PIRSR" id="PIRSR601952-1"/>
    </source>
</evidence>
<dbReference type="Gene3D" id="3.40.720.10">
    <property type="entry name" value="Alkaline Phosphatase, subunit A"/>
    <property type="match status" value="1"/>
</dbReference>
<comment type="cofactor">
    <cofactor evidence="15">
        <name>Mg(2+)</name>
        <dbReference type="ChEBI" id="CHEBI:18420"/>
    </cofactor>
    <text evidence="15">Binds 1 Mg(2+) ion.</text>
</comment>
<evidence type="ECO:0000256" key="7">
    <source>
        <dbReference type="ARBA" id="ARBA00022723"/>
    </source>
</evidence>
<dbReference type="PANTHER" id="PTHR11596:SF5">
    <property type="entry name" value="ALKALINE PHOSPHATASE"/>
    <property type="match status" value="1"/>
</dbReference>
<dbReference type="PRINTS" id="PR00113">
    <property type="entry name" value="ALKPHPHTASE"/>
</dbReference>
<protein>
    <recommendedName>
        <fullName evidence="3">alkaline phosphatase</fullName>
        <ecNumber evidence="3">3.1.3.1</ecNumber>
    </recommendedName>
</protein>